<organism evidence="1 2">
    <name type="scientific">Sporosarcina globispora</name>
    <name type="common">Bacillus globisporus</name>
    <dbReference type="NCBI Taxonomy" id="1459"/>
    <lineage>
        <taxon>Bacteria</taxon>
        <taxon>Bacillati</taxon>
        <taxon>Bacillota</taxon>
        <taxon>Bacilli</taxon>
        <taxon>Bacillales</taxon>
        <taxon>Caryophanaceae</taxon>
        <taxon>Sporosarcina</taxon>
    </lineage>
</organism>
<accession>A0A0M0GFT3</accession>
<reference evidence="2" key="1">
    <citation type="submission" date="2015-07" db="EMBL/GenBank/DDBJ databases">
        <title>Fjat-10036 dsm4.</title>
        <authorList>
            <person name="Liu B."/>
            <person name="Wang J."/>
            <person name="Zhu Y."/>
            <person name="Liu G."/>
            <person name="Chen Q."/>
            <person name="Chen Z."/>
            <person name="Lan J."/>
            <person name="Che J."/>
            <person name="Ge C."/>
            <person name="Shi H."/>
            <person name="Pan Z."/>
            <person name="Liu X."/>
        </authorList>
    </citation>
    <scope>NUCLEOTIDE SEQUENCE [LARGE SCALE GENOMIC DNA]</scope>
    <source>
        <strain evidence="2">DSM 4</strain>
    </source>
</reference>
<comment type="caution">
    <text evidence="1">The sequence shown here is derived from an EMBL/GenBank/DDBJ whole genome shotgun (WGS) entry which is preliminary data.</text>
</comment>
<dbReference type="RefSeq" id="WP_053435672.1">
    <property type="nucleotide sequence ID" value="NZ_LGUF01000007.1"/>
</dbReference>
<keyword evidence="2" id="KW-1185">Reference proteome</keyword>
<protein>
    <submittedName>
        <fullName evidence="1">Uncharacterized protein</fullName>
    </submittedName>
</protein>
<evidence type="ECO:0000313" key="1">
    <source>
        <dbReference type="EMBL" id="KON88296.1"/>
    </source>
</evidence>
<gene>
    <name evidence="1" type="ORF">AF332_16810</name>
</gene>
<sequence>MNTHLFLEKNEKTLAKCRKCNKLKEIEHYFSLYSIAILDEKVDVEGRKPLFILYSPYPILKDRLPDLEKLGDVKKYNGHELATIGKGKRAHDSMLSAFNKETALRYYLKNFDQLNQYLSERD</sequence>
<dbReference type="Proteomes" id="UP000037109">
    <property type="component" value="Unassembled WGS sequence"/>
</dbReference>
<dbReference type="PATRIC" id="fig|1459.3.peg.3681"/>
<name>A0A0M0GFT3_SPOGL</name>
<dbReference type="AlphaFoldDB" id="A0A0M0GFT3"/>
<evidence type="ECO:0000313" key="2">
    <source>
        <dbReference type="Proteomes" id="UP000037109"/>
    </source>
</evidence>
<proteinExistence type="predicted"/>
<dbReference type="EMBL" id="LGUF01000007">
    <property type="protein sequence ID" value="KON88296.1"/>
    <property type="molecule type" value="Genomic_DNA"/>
</dbReference>